<protein>
    <submittedName>
        <fullName evidence="2">Uncharacterized conserved protein YbjT, contains NAD(P)-binding and DUF2867 domains</fullName>
    </submittedName>
</protein>
<dbReference type="Proteomes" id="UP000198318">
    <property type="component" value="Unassembled WGS sequence"/>
</dbReference>
<dbReference type="RefSeq" id="WP_089324393.1">
    <property type="nucleotide sequence ID" value="NZ_FZOR01000002.1"/>
</dbReference>
<dbReference type="OrthoDB" id="5510591at2"/>
<gene>
    <name evidence="2" type="ORF">SAMN05443665_1002113</name>
</gene>
<dbReference type="Gene3D" id="3.90.25.10">
    <property type="entry name" value="UDP-galactose 4-epimerase, domain 1"/>
    <property type="match status" value="1"/>
</dbReference>
<accession>A0A239D4J8</accession>
<dbReference type="PANTHER" id="PTHR47129">
    <property type="entry name" value="QUINONE OXIDOREDUCTASE 2"/>
    <property type="match status" value="1"/>
</dbReference>
<evidence type="ECO:0000259" key="1">
    <source>
        <dbReference type="Pfam" id="PF13460"/>
    </source>
</evidence>
<feature type="domain" description="NAD(P)-binding" evidence="1">
    <location>
        <begin position="6"/>
        <end position="183"/>
    </location>
</feature>
<sequence length="291" mass="30087">MIIVTGATGKLGRATVERLLDRVPADRVGASVRNPEKAADLAERGVRVRRGDFADPASLARAFEGASQVMIISADGIGEETLRLHRTAIGAAKAAGARRILYTGHMGASAASAFPPMRDHAATEEALRASGVPFTVLRNGFYASTTAAVLGAALRTGELAVPEDGPVSWTAHADLAEAAAAVLAGETFDGPTPALTAGEALGMSEVAALAAEITGRPIRHVVVPDAEYRAGLTAHGVPEFAADMLTAMFTASRRGEFAGVDPALGRLLGRPPTPLRDVLRAALPQAEHHGR</sequence>
<evidence type="ECO:0000313" key="3">
    <source>
        <dbReference type="Proteomes" id="UP000198318"/>
    </source>
</evidence>
<dbReference type="EMBL" id="FZOR01000002">
    <property type="protein sequence ID" value="SNS27149.1"/>
    <property type="molecule type" value="Genomic_DNA"/>
</dbReference>
<proteinExistence type="predicted"/>
<reference evidence="2 3" key="1">
    <citation type="submission" date="2017-06" db="EMBL/GenBank/DDBJ databases">
        <authorList>
            <person name="Kim H.J."/>
            <person name="Triplett B.A."/>
        </authorList>
    </citation>
    <scope>NUCLEOTIDE SEQUENCE [LARGE SCALE GENOMIC DNA]</scope>
    <source>
        <strain evidence="2 3">DSM 44715</strain>
    </source>
</reference>
<dbReference type="Gene3D" id="3.40.50.720">
    <property type="entry name" value="NAD(P)-binding Rossmann-like Domain"/>
    <property type="match status" value="1"/>
</dbReference>
<evidence type="ECO:0000313" key="2">
    <source>
        <dbReference type="EMBL" id="SNS27149.1"/>
    </source>
</evidence>
<dbReference type="SUPFAM" id="SSF51735">
    <property type="entry name" value="NAD(P)-binding Rossmann-fold domains"/>
    <property type="match status" value="1"/>
</dbReference>
<dbReference type="Pfam" id="PF13460">
    <property type="entry name" value="NAD_binding_10"/>
    <property type="match status" value="1"/>
</dbReference>
<name>A0A239D4J8_9ACTN</name>
<dbReference type="InterPro" id="IPR016040">
    <property type="entry name" value="NAD(P)-bd_dom"/>
</dbReference>
<dbReference type="InterPro" id="IPR036291">
    <property type="entry name" value="NAD(P)-bd_dom_sf"/>
</dbReference>
<dbReference type="PANTHER" id="PTHR47129:SF1">
    <property type="entry name" value="NMRA-LIKE DOMAIN-CONTAINING PROTEIN"/>
    <property type="match status" value="1"/>
</dbReference>
<dbReference type="AlphaFoldDB" id="A0A239D4J8"/>
<keyword evidence="3" id="KW-1185">Reference proteome</keyword>
<organism evidence="2 3">
    <name type="scientific">Actinomadura meyerae</name>
    <dbReference type="NCBI Taxonomy" id="240840"/>
    <lineage>
        <taxon>Bacteria</taxon>
        <taxon>Bacillati</taxon>
        <taxon>Actinomycetota</taxon>
        <taxon>Actinomycetes</taxon>
        <taxon>Streptosporangiales</taxon>
        <taxon>Thermomonosporaceae</taxon>
        <taxon>Actinomadura</taxon>
    </lineage>
</organism>
<dbReference type="InterPro" id="IPR052718">
    <property type="entry name" value="NmrA-type_oxidoreductase"/>
</dbReference>